<dbReference type="EC" id="2.6.1.-" evidence="4"/>
<dbReference type="Proteomes" id="UP000256329">
    <property type="component" value="Unassembled WGS sequence"/>
</dbReference>
<dbReference type="NCBIfam" id="TIGR03540">
    <property type="entry name" value="DapC_direct"/>
    <property type="match status" value="1"/>
</dbReference>
<keyword evidence="3 4" id="KW-0808">Transferase</keyword>
<dbReference type="AlphaFoldDB" id="A0A3D8P5N7"/>
<comment type="caution">
    <text evidence="6">The sequence shown here is derived from an EMBL/GenBank/DDBJ whole genome shotgun (WGS) entry which is preliminary data.</text>
</comment>
<dbReference type="InterPro" id="IPR015422">
    <property type="entry name" value="PyrdxlP-dep_Trfase_small"/>
</dbReference>
<dbReference type="Gene3D" id="3.40.640.10">
    <property type="entry name" value="Type I PLP-dependent aspartate aminotransferase-like (Major domain)"/>
    <property type="match status" value="1"/>
</dbReference>
<name>A0A3D8P5N7_9THEO</name>
<dbReference type="PANTHER" id="PTHR42832:SF3">
    <property type="entry name" value="L-GLUTAMINE--4-(METHYLSULFANYL)-2-OXOBUTANOATE AMINOTRANSFERASE"/>
    <property type="match status" value="1"/>
</dbReference>
<dbReference type="InterPro" id="IPR015424">
    <property type="entry name" value="PyrdxlP-dep_Trfase"/>
</dbReference>
<feature type="domain" description="Aminotransferase class I/classII large" evidence="5">
    <location>
        <begin position="32"/>
        <end position="381"/>
    </location>
</feature>
<dbReference type="InterPro" id="IPR015421">
    <property type="entry name" value="PyrdxlP-dep_Trfase_major"/>
</dbReference>
<proteinExistence type="inferred from homology"/>
<evidence type="ECO:0000256" key="2">
    <source>
        <dbReference type="ARBA" id="ARBA00022576"/>
    </source>
</evidence>
<accession>A0A3D8P5N7</accession>
<reference evidence="6 7" key="1">
    <citation type="submission" date="2018-08" db="EMBL/GenBank/DDBJ databases">
        <title>Form III RuBisCO-mediated autotrophy in Thermodesulfobium bacteria.</title>
        <authorList>
            <person name="Toshchakov S.V."/>
            <person name="Kublanov I.V."/>
            <person name="Frolov E."/>
            <person name="Bonch-Osmolovskaya E.A."/>
            <person name="Tourova T.P."/>
            <person name="Chernych N.A."/>
            <person name="Lebedinsky A.V."/>
        </authorList>
    </citation>
    <scope>NUCLEOTIDE SEQUENCE [LARGE SCALE GENOMIC DNA]</scope>
    <source>
        <strain evidence="6 7">SR</strain>
    </source>
</reference>
<comment type="similarity">
    <text evidence="4">Belongs to the class-I pyridoxal-phosphate-dependent aminotransferase family.</text>
</comment>
<comment type="cofactor">
    <cofactor evidence="1 4">
        <name>pyridoxal 5'-phosphate</name>
        <dbReference type="ChEBI" id="CHEBI:597326"/>
    </cofactor>
</comment>
<dbReference type="GO" id="GO:0030170">
    <property type="term" value="F:pyridoxal phosphate binding"/>
    <property type="evidence" value="ECO:0007669"/>
    <property type="project" value="InterPro"/>
</dbReference>
<evidence type="ECO:0000259" key="5">
    <source>
        <dbReference type="Pfam" id="PF00155"/>
    </source>
</evidence>
<dbReference type="GO" id="GO:0010285">
    <property type="term" value="F:L,L-diaminopimelate aminotransferase activity"/>
    <property type="evidence" value="ECO:0007669"/>
    <property type="project" value="InterPro"/>
</dbReference>
<dbReference type="InterPro" id="IPR019881">
    <property type="entry name" value="DAP-NH2Trfase_DapL_Desulfo"/>
</dbReference>
<dbReference type="PANTHER" id="PTHR42832">
    <property type="entry name" value="AMINO ACID AMINOTRANSFERASE"/>
    <property type="match status" value="1"/>
</dbReference>
<dbReference type="EMBL" id="QSLN01000003">
    <property type="protein sequence ID" value="RDV83981.1"/>
    <property type="molecule type" value="Genomic_DNA"/>
</dbReference>
<evidence type="ECO:0000313" key="7">
    <source>
        <dbReference type="Proteomes" id="UP000256329"/>
    </source>
</evidence>
<dbReference type="OrthoDB" id="9803354at2"/>
<dbReference type="PROSITE" id="PS00105">
    <property type="entry name" value="AA_TRANSFER_CLASS_1"/>
    <property type="match status" value="1"/>
</dbReference>
<keyword evidence="7" id="KW-1185">Reference proteome</keyword>
<dbReference type="InterPro" id="IPR050881">
    <property type="entry name" value="LL-DAP_aminotransferase"/>
</dbReference>
<evidence type="ECO:0000256" key="4">
    <source>
        <dbReference type="RuleBase" id="RU000481"/>
    </source>
</evidence>
<dbReference type="SUPFAM" id="SSF53383">
    <property type="entry name" value="PLP-dependent transferases"/>
    <property type="match status" value="1"/>
</dbReference>
<gene>
    <name evidence="6" type="ORF">DXX99_03870</name>
</gene>
<evidence type="ECO:0000256" key="1">
    <source>
        <dbReference type="ARBA" id="ARBA00001933"/>
    </source>
</evidence>
<dbReference type="InterPro" id="IPR004838">
    <property type="entry name" value="NHTrfase_class1_PyrdxlP-BS"/>
</dbReference>
<dbReference type="CDD" id="cd00609">
    <property type="entry name" value="AAT_like"/>
    <property type="match status" value="1"/>
</dbReference>
<evidence type="ECO:0000313" key="6">
    <source>
        <dbReference type="EMBL" id="RDV83981.1"/>
    </source>
</evidence>
<keyword evidence="2 4" id="KW-0032">Aminotransferase</keyword>
<dbReference type="InterPro" id="IPR004839">
    <property type="entry name" value="Aminotransferase_I/II_large"/>
</dbReference>
<sequence>MPAVAKRVKNLPPYLFARIERLIAEKRAAGVDVISLGIGDPDEPTPEHIREEAKRQLEIPENHRYPTSVGLPAFRQAVARYYARRFGVELNPEREVVTLIGSKEGIAHIAWCYLDAGEVALVPDPSYPVYAGGTILAGGEPYYLPLLPENGFLPRLEDVPTEVARRAKILFLNYPNNPTAAVASSSFFAEVVAFAREFDLLVCHDAAYVEVAFDGYRPSSFLATPGAKEVGIEFGSLSKPYNMTGWRLGWAAGKEEAVEVLGRLKSNIDSGVFQPIQYAGIKALDGPQECVKEMNALYQLRRDLAVAAFREMGWKIDPPKATFYLWLPVPSGFTSESFAEYLVEEAGVVVTPGTGYGRHGEGFFRVSLTLPTERLQEALVRMKRVLGKVSF</sequence>
<dbReference type="GO" id="GO:0009089">
    <property type="term" value="P:lysine biosynthetic process via diaminopimelate"/>
    <property type="evidence" value="ECO:0007669"/>
    <property type="project" value="InterPro"/>
</dbReference>
<evidence type="ECO:0000256" key="3">
    <source>
        <dbReference type="ARBA" id="ARBA00022679"/>
    </source>
</evidence>
<dbReference type="RefSeq" id="WP_115792200.1">
    <property type="nucleotide sequence ID" value="NZ_QSLN01000003.1"/>
</dbReference>
<organism evidence="6 7">
    <name type="scientific">Ammonifex thiophilus</name>
    <dbReference type="NCBI Taxonomy" id="444093"/>
    <lineage>
        <taxon>Bacteria</taxon>
        <taxon>Bacillati</taxon>
        <taxon>Bacillota</taxon>
        <taxon>Clostridia</taxon>
        <taxon>Thermoanaerobacterales</taxon>
        <taxon>Thermoanaerobacteraceae</taxon>
        <taxon>Ammonifex</taxon>
    </lineage>
</organism>
<dbReference type="NCBIfam" id="NF006756">
    <property type="entry name" value="PRK09276.1"/>
    <property type="match status" value="1"/>
</dbReference>
<dbReference type="Gene3D" id="3.90.1150.10">
    <property type="entry name" value="Aspartate Aminotransferase, domain 1"/>
    <property type="match status" value="1"/>
</dbReference>
<dbReference type="Pfam" id="PF00155">
    <property type="entry name" value="Aminotran_1_2"/>
    <property type="match status" value="1"/>
</dbReference>
<protein>
    <recommendedName>
        <fullName evidence="4">Aminotransferase</fullName>
        <ecNumber evidence="4">2.6.1.-</ecNumber>
    </recommendedName>
</protein>